<evidence type="ECO:0000256" key="1">
    <source>
        <dbReference type="SAM" id="SignalP"/>
    </source>
</evidence>
<accession>A0A8C5HEN9</accession>
<name>A0A8C5HEN9_GOUWI</name>
<proteinExistence type="predicted"/>
<dbReference type="AlphaFoldDB" id="A0A8C5HEN9"/>
<dbReference type="Pfam" id="PF00041">
    <property type="entry name" value="fn3"/>
    <property type="match status" value="1"/>
</dbReference>
<dbReference type="InterPro" id="IPR003961">
    <property type="entry name" value="FN3_dom"/>
</dbReference>
<dbReference type="PANTHER" id="PTHR47135">
    <property type="entry name" value="FIBRONECTIN TYPE III DOMAIN-CONTAINING PROTEIN 7"/>
    <property type="match status" value="1"/>
</dbReference>
<dbReference type="SUPFAM" id="SSF49265">
    <property type="entry name" value="Fibronectin type III"/>
    <property type="match status" value="5"/>
</dbReference>
<dbReference type="Ensembl" id="ENSGWIT00000046835.1">
    <property type="protein sequence ID" value="ENSGWIP00000043184.1"/>
    <property type="gene ID" value="ENSGWIG00000021600.1"/>
</dbReference>
<keyword evidence="1" id="KW-0732">Signal</keyword>
<reference evidence="3" key="1">
    <citation type="submission" date="2025-08" db="UniProtKB">
        <authorList>
            <consortium name="Ensembl"/>
        </authorList>
    </citation>
    <scope>IDENTIFICATION</scope>
</reference>
<dbReference type="PROSITE" id="PS51257">
    <property type="entry name" value="PROKAR_LIPOPROTEIN"/>
    <property type="match status" value="1"/>
</dbReference>
<evidence type="ECO:0000259" key="2">
    <source>
        <dbReference type="PROSITE" id="PS50853"/>
    </source>
</evidence>
<feature type="domain" description="Fibronectin type-III" evidence="2">
    <location>
        <begin position="113"/>
        <end position="202"/>
    </location>
</feature>
<feature type="signal peptide" evidence="1">
    <location>
        <begin position="1"/>
        <end position="22"/>
    </location>
</feature>
<dbReference type="SMART" id="SM00060">
    <property type="entry name" value="FN3"/>
    <property type="match status" value="6"/>
</dbReference>
<dbReference type="Proteomes" id="UP000694680">
    <property type="component" value="Unassembled WGS sequence"/>
</dbReference>
<dbReference type="CDD" id="cd00063">
    <property type="entry name" value="FN3"/>
    <property type="match status" value="2"/>
</dbReference>
<feature type="chain" id="PRO_5034080242" description="Fibronectin type-III domain-containing protein" evidence="1">
    <location>
        <begin position="23"/>
        <end position="654"/>
    </location>
</feature>
<organism evidence="3 4">
    <name type="scientific">Gouania willdenowi</name>
    <name type="common">Blunt-snouted clingfish</name>
    <name type="synonym">Lepadogaster willdenowi</name>
    <dbReference type="NCBI Taxonomy" id="441366"/>
    <lineage>
        <taxon>Eukaryota</taxon>
        <taxon>Metazoa</taxon>
        <taxon>Chordata</taxon>
        <taxon>Craniata</taxon>
        <taxon>Vertebrata</taxon>
        <taxon>Euteleostomi</taxon>
        <taxon>Actinopterygii</taxon>
        <taxon>Neopterygii</taxon>
        <taxon>Teleostei</taxon>
        <taxon>Neoteleostei</taxon>
        <taxon>Acanthomorphata</taxon>
        <taxon>Ovalentaria</taxon>
        <taxon>Blenniimorphae</taxon>
        <taxon>Blenniiformes</taxon>
        <taxon>Gobiesocoidei</taxon>
        <taxon>Gobiesocidae</taxon>
        <taxon>Gobiesocinae</taxon>
        <taxon>Gouania</taxon>
    </lineage>
</organism>
<feature type="domain" description="Fibronectin type-III" evidence="2">
    <location>
        <begin position="380"/>
        <end position="466"/>
    </location>
</feature>
<protein>
    <recommendedName>
        <fullName evidence="2">Fibronectin type-III domain-containing protein</fullName>
    </recommendedName>
</protein>
<dbReference type="Gene3D" id="2.60.40.10">
    <property type="entry name" value="Immunoglobulins"/>
    <property type="match status" value="5"/>
</dbReference>
<evidence type="ECO:0000313" key="3">
    <source>
        <dbReference type="Ensembl" id="ENSGWIP00000043184.1"/>
    </source>
</evidence>
<evidence type="ECO:0000313" key="4">
    <source>
        <dbReference type="Proteomes" id="UP000694680"/>
    </source>
</evidence>
<dbReference type="PANTHER" id="PTHR47135:SF3">
    <property type="entry name" value="FIBRONECTIN TYPE-III DOMAIN-CONTAINING PROTEIN"/>
    <property type="match status" value="1"/>
</dbReference>
<dbReference type="InterPro" id="IPR013783">
    <property type="entry name" value="Ig-like_fold"/>
</dbReference>
<reference evidence="3" key="2">
    <citation type="submission" date="2025-09" db="UniProtKB">
        <authorList>
            <consortium name="Ensembl"/>
        </authorList>
    </citation>
    <scope>IDENTIFICATION</scope>
</reference>
<dbReference type="PROSITE" id="PS50853">
    <property type="entry name" value="FN3"/>
    <property type="match status" value="3"/>
</dbReference>
<sequence>MWRFYLLSVSVVAATQMQYVGATGCDIVSVSSPSASTLEVEWSNYPNASHYLLDLRVVNSTTVAPVVVMQQPPSTHRLVQGLRPGRNYKVTLKVFSFFNILCTDQELTMTVPATSQITGFRPLSSTSVSFEWSSVIGADHYILFVEELFGSQKYNQTFTSVSLSGRMDGLSPSTTYNCYILSSNSAGKGAKGRIKTVLTLVQPPTGVTLAVTSKSSARVSWSPVDKVLLYQVCVSDVDDASNGPVTKNTSNTYMDITDLQPCSNYTVGVSSVNIFLLPGEAVNVTHSTSPIKKVTWVSVDYSCSNGMAAVTWDAVFGADSYIATAVDGTGASLTCSSASTSCHIMALKCGENYRVYVTAVSDDCESTSDASYLFETVPCAPVQLLASHECFSNMIVFSWQPTNNTLYYVASSQDNTGQVIECRTGDDMCYFTNVGCGQFYTFHVYAVSSECNSEVSPPEFVRTSPCLPTNVRTVAECQSDTLITTWDSALGALSYTVEADGNMGESYNCSSSSNSCAVTGVPCGEHLSVWIVASNDNCSTSRVLGEVAQTVPCTPTNISASVQCSLDFATISWRSGNGAIFFIATAEDEDGKPHSCRSMGTSCVMEGLSCGRSYTAAVIGTNLKCNSSRSQEVSFRTGTLHHFLQQWFSTFFGS</sequence>
<dbReference type="InterPro" id="IPR036116">
    <property type="entry name" value="FN3_sf"/>
</dbReference>
<keyword evidence="4" id="KW-1185">Reference proteome</keyword>
<feature type="domain" description="Fibronectin type-III" evidence="2">
    <location>
        <begin position="203"/>
        <end position="292"/>
    </location>
</feature>